<accession>A0A2U2ED60</accession>
<dbReference type="AlphaFoldDB" id="A0A2U2ED60"/>
<dbReference type="Proteomes" id="UP000245905">
    <property type="component" value="Unassembled WGS sequence"/>
</dbReference>
<organism evidence="1 3">
    <name type="scientific">Agathobacter rectalis</name>
    <dbReference type="NCBI Taxonomy" id="39491"/>
    <lineage>
        <taxon>Bacteria</taxon>
        <taxon>Bacillati</taxon>
        <taxon>Bacillota</taxon>
        <taxon>Clostridia</taxon>
        <taxon>Lachnospirales</taxon>
        <taxon>Lachnospiraceae</taxon>
        <taxon>Agathobacter</taxon>
    </lineage>
</organism>
<reference evidence="2 4" key="2">
    <citation type="submission" date="2018-08" db="EMBL/GenBank/DDBJ databases">
        <title>A genome reference for cultivated species of the human gut microbiota.</title>
        <authorList>
            <person name="Zou Y."/>
            <person name="Xue W."/>
            <person name="Luo G."/>
        </authorList>
    </citation>
    <scope>NUCLEOTIDE SEQUENCE [LARGE SCALE GENOMIC DNA]</scope>
    <source>
        <strain evidence="2 4">AM48-7</strain>
    </source>
</reference>
<reference evidence="1 3" key="1">
    <citation type="submission" date="2014-09" db="EMBL/GenBank/DDBJ databases">
        <title>Butyrate-producing bacteria isolated from human gut.</title>
        <authorList>
            <person name="Zhang Q."/>
            <person name="Zhao L."/>
        </authorList>
    </citation>
    <scope>NUCLEOTIDE SEQUENCE [LARGE SCALE GENOMIC DNA]</scope>
    <source>
        <strain evidence="1 3">R22</strain>
    </source>
</reference>
<evidence type="ECO:0000313" key="4">
    <source>
        <dbReference type="Proteomes" id="UP000283431"/>
    </source>
</evidence>
<proteinExistence type="predicted"/>
<gene>
    <name evidence="2" type="ORF">DW975_12185</name>
    <name evidence="1" type="ORF">LD38_15810</name>
</gene>
<protein>
    <submittedName>
        <fullName evidence="1">Uncharacterized protein</fullName>
    </submittedName>
</protein>
<name>A0A2U2ED60_9FIRM</name>
<dbReference type="EMBL" id="JRFS01000046">
    <property type="protein sequence ID" value="PWE82445.1"/>
    <property type="molecule type" value="Genomic_DNA"/>
</dbReference>
<dbReference type="PANTHER" id="PTHR33295:SF18">
    <property type="entry name" value="AAA+ ATPASE DOMAIN-CONTAINING PROTEIN"/>
    <property type="match status" value="1"/>
</dbReference>
<comment type="caution">
    <text evidence="1">The sequence shown here is derived from an EMBL/GenBank/DDBJ whole genome shotgun (WGS) entry which is preliminary data.</text>
</comment>
<dbReference type="Proteomes" id="UP000283431">
    <property type="component" value="Unassembled WGS sequence"/>
</dbReference>
<evidence type="ECO:0000313" key="3">
    <source>
        <dbReference type="Proteomes" id="UP000245905"/>
    </source>
</evidence>
<dbReference type="PANTHER" id="PTHR33295">
    <property type="entry name" value="ATPASE"/>
    <property type="match status" value="1"/>
</dbReference>
<sequence length="153" mass="18080">MILKVENIVYNELLIRGYNVDVGIVEVYAKNDEGKTTRKQFEVDFVVNQGSQRYYIQVAYDMTSEEKQKQEFNSFRNIPDSFKKIVVMVLYSKKVYELSKEFLAFLLKKRLYEFTPIEVSKMLGVTNKTIINRCAKTNDKELFFLFHNSIIMV</sequence>
<dbReference type="EMBL" id="QSEN01000026">
    <property type="protein sequence ID" value="RGZ74228.1"/>
    <property type="molecule type" value="Genomic_DNA"/>
</dbReference>
<evidence type="ECO:0000313" key="2">
    <source>
        <dbReference type="EMBL" id="RGZ74228.1"/>
    </source>
</evidence>
<evidence type="ECO:0000313" key="1">
    <source>
        <dbReference type="EMBL" id="PWE82445.1"/>
    </source>
</evidence>